<dbReference type="WBParaSite" id="nRc.2.0.1.t37073-RA">
    <property type="protein sequence ID" value="nRc.2.0.1.t37073-RA"/>
    <property type="gene ID" value="nRc.2.0.1.g37073"/>
</dbReference>
<evidence type="ECO:0000313" key="1">
    <source>
        <dbReference type="Proteomes" id="UP000887565"/>
    </source>
</evidence>
<organism evidence="1 2">
    <name type="scientific">Romanomermis culicivorax</name>
    <name type="common">Nematode worm</name>
    <dbReference type="NCBI Taxonomy" id="13658"/>
    <lineage>
        <taxon>Eukaryota</taxon>
        <taxon>Metazoa</taxon>
        <taxon>Ecdysozoa</taxon>
        <taxon>Nematoda</taxon>
        <taxon>Enoplea</taxon>
        <taxon>Dorylaimia</taxon>
        <taxon>Mermithida</taxon>
        <taxon>Mermithoidea</taxon>
        <taxon>Mermithidae</taxon>
        <taxon>Romanomermis</taxon>
    </lineage>
</organism>
<name>A0A915KE55_ROMCU</name>
<evidence type="ECO:0000313" key="2">
    <source>
        <dbReference type="WBParaSite" id="nRc.2.0.1.t37073-RA"/>
    </source>
</evidence>
<dbReference type="AlphaFoldDB" id="A0A915KE55"/>
<sequence length="99" mass="11337">MPVFWWNKTQTRFVKQKALLVSCLHEKQSSASRSFVPIVIYYYCYRSLLSRPHGLLASLIIVGINLNCPETQDSVLMEQGVVVQLDKRTSHPNAFLTPQ</sequence>
<protein>
    <submittedName>
        <fullName evidence="2">Uncharacterized protein</fullName>
    </submittedName>
</protein>
<reference evidence="2" key="1">
    <citation type="submission" date="2022-11" db="UniProtKB">
        <authorList>
            <consortium name="WormBaseParasite"/>
        </authorList>
    </citation>
    <scope>IDENTIFICATION</scope>
</reference>
<proteinExistence type="predicted"/>
<dbReference type="Proteomes" id="UP000887565">
    <property type="component" value="Unplaced"/>
</dbReference>
<keyword evidence="1" id="KW-1185">Reference proteome</keyword>
<accession>A0A915KE55</accession>